<dbReference type="PROSITE" id="PS50994">
    <property type="entry name" value="INTEGRASE"/>
    <property type="match status" value="1"/>
</dbReference>
<proteinExistence type="inferred from homology"/>
<comment type="similarity">
    <text evidence="1">Belongs to the transposase IS21/IS408/IS1162 family.</text>
</comment>
<evidence type="ECO:0000259" key="2">
    <source>
        <dbReference type="PROSITE" id="PS50994"/>
    </source>
</evidence>
<sequence length="520" mass="60157">MANNILSMNKIRQLLRLYDRGASKMTISQYVGVSRTTVRKYIIAIESSGCSTKEIDELSDSDLDTLFGSIISKPVSLSKRMQTLQHYFPKIEKELKRTGMTRILLWEDYISEFPNGYQYTQFCQHFRTWQSKMNPTMHRTHKVGDKLFVDFAGEKLSYADRDTGEVHEVEVFVAILGASQLTYVEAVPSQQKEDFIIACENTMHYIGGVPAAFVPDNLKAAVTKSHRYEPTLNQSFEDFASHYDTCVLPARAYKPRDKALVEGAVRIAYTRIYVPIRKQVYHSLPELNAAILVLLEKHNDQLMKGRIYSRRMQFEEIERKELKPLPLQRFEQKQQFYVKVNKDSHVLLGPDRHYYSVPVRLLGKKVKIMYSVSTVEIFFKFERVAVHPRNKTAHGFTTNTSHLTSIHRYSAERSAQTLLKRASAMHEHVHDLIKGIAESHRHDDQKTRLCEAILGLEKKYGGTRLAAACRRVSEYGIDSKLFKTIDTILEQNLEDQRENLFANEMPMPSHQNIRGEEYYK</sequence>
<keyword evidence="4" id="KW-1185">Reference proteome</keyword>
<dbReference type="Proteomes" id="UP000307244">
    <property type="component" value="Unassembled WGS sequence"/>
</dbReference>
<dbReference type="Pfam" id="PF22483">
    <property type="entry name" value="Mu-transpos_C_2"/>
    <property type="match status" value="1"/>
</dbReference>
<dbReference type="NCBIfam" id="NF033546">
    <property type="entry name" value="transpos_IS21"/>
    <property type="match status" value="1"/>
</dbReference>
<gene>
    <name evidence="3" type="ORF">FA047_10640</name>
</gene>
<accession>A0A4U1CMS3</accession>
<dbReference type="PANTHER" id="PTHR35004:SF8">
    <property type="entry name" value="TRANSPOSASE RV3428C-RELATED"/>
    <property type="match status" value="1"/>
</dbReference>
<dbReference type="EMBL" id="SWBQ01000002">
    <property type="protein sequence ID" value="TKC07681.1"/>
    <property type="molecule type" value="Genomic_DNA"/>
</dbReference>
<comment type="caution">
    <text evidence="3">The sequence shown here is derived from an EMBL/GenBank/DDBJ whole genome shotgun (WGS) entry which is preliminary data.</text>
</comment>
<dbReference type="Gene3D" id="3.30.420.10">
    <property type="entry name" value="Ribonuclease H-like superfamily/Ribonuclease H"/>
    <property type="match status" value="1"/>
</dbReference>
<evidence type="ECO:0000313" key="4">
    <source>
        <dbReference type="Proteomes" id="UP000307244"/>
    </source>
</evidence>
<dbReference type="InterPro" id="IPR054353">
    <property type="entry name" value="IstA-like_C"/>
</dbReference>
<evidence type="ECO:0000256" key="1">
    <source>
        <dbReference type="ARBA" id="ARBA00009277"/>
    </source>
</evidence>
<dbReference type="AlphaFoldDB" id="A0A4U1CMS3"/>
<dbReference type="OrthoDB" id="3193769at2"/>
<reference evidence="3 4" key="1">
    <citation type="submission" date="2019-04" db="EMBL/GenBank/DDBJ databases">
        <title>Pedobacter sp. RP-3-15 sp. nov., isolated from Arctic soil.</title>
        <authorList>
            <person name="Dahal R.H."/>
            <person name="Kim D.-U."/>
        </authorList>
    </citation>
    <scope>NUCLEOTIDE SEQUENCE [LARGE SCALE GENOMIC DNA]</scope>
    <source>
        <strain evidence="3 4">RP-3-15</strain>
    </source>
</reference>
<organism evidence="3 4">
    <name type="scientific">Pedobacter frigoris</name>
    <dbReference type="NCBI Taxonomy" id="2571272"/>
    <lineage>
        <taxon>Bacteria</taxon>
        <taxon>Pseudomonadati</taxon>
        <taxon>Bacteroidota</taxon>
        <taxon>Sphingobacteriia</taxon>
        <taxon>Sphingobacteriales</taxon>
        <taxon>Sphingobacteriaceae</taxon>
        <taxon>Pedobacter</taxon>
    </lineage>
</organism>
<dbReference type="InterPro" id="IPR001584">
    <property type="entry name" value="Integrase_cat-core"/>
</dbReference>
<evidence type="ECO:0000313" key="3">
    <source>
        <dbReference type="EMBL" id="TKC07681.1"/>
    </source>
</evidence>
<dbReference type="GO" id="GO:0003676">
    <property type="term" value="F:nucleic acid binding"/>
    <property type="evidence" value="ECO:0007669"/>
    <property type="project" value="InterPro"/>
</dbReference>
<dbReference type="PANTHER" id="PTHR35004">
    <property type="entry name" value="TRANSPOSASE RV3428C-RELATED"/>
    <property type="match status" value="1"/>
</dbReference>
<dbReference type="GO" id="GO:0015074">
    <property type="term" value="P:DNA integration"/>
    <property type="evidence" value="ECO:0007669"/>
    <property type="project" value="InterPro"/>
</dbReference>
<dbReference type="InterPro" id="IPR036397">
    <property type="entry name" value="RNaseH_sf"/>
</dbReference>
<protein>
    <submittedName>
        <fullName evidence="3">IS21 family transposase</fullName>
    </submittedName>
</protein>
<feature type="domain" description="Integrase catalytic" evidence="2">
    <location>
        <begin position="131"/>
        <end position="334"/>
    </location>
</feature>
<name>A0A4U1CMS3_9SPHI</name>